<keyword evidence="1" id="KW-0472">Membrane</keyword>
<keyword evidence="1" id="KW-1133">Transmembrane helix</keyword>
<feature type="transmembrane region" description="Helical" evidence="1">
    <location>
        <begin position="76"/>
        <end position="93"/>
    </location>
</feature>
<gene>
    <name evidence="2" type="ORF">D6851_12370</name>
</gene>
<feature type="transmembrane region" description="Helical" evidence="1">
    <location>
        <begin position="46"/>
        <end position="64"/>
    </location>
</feature>
<feature type="transmembrane region" description="Helical" evidence="1">
    <location>
        <begin position="105"/>
        <end position="126"/>
    </location>
</feature>
<reference evidence="2 3" key="1">
    <citation type="submission" date="2018-09" db="EMBL/GenBank/DDBJ databases">
        <title>Altererythrobacter spongiae sp. nov., isolated from a marine sponge.</title>
        <authorList>
            <person name="Zhuang L."/>
            <person name="Luo L."/>
        </authorList>
    </citation>
    <scope>NUCLEOTIDE SEQUENCE [LARGE SCALE GENOMIC DNA]</scope>
    <source>
        <strain evidence="2 3">HN-Y73</strain>
    </source>
</reference>
<comment type="caution">
    <text evidence="2">The sequence shown here is derived from an EMBL/GenBank/DDBJ whole genome shotgun (WGS) entry which is preliminary data.</text>
</comment>
<dbReference type="EMBL" id="RAPF01000006">
    <property type="protein sequence ID" value="RKF19253.1"/>
    <property type="molecule type" value="Genomic_DNA"/>
</dbReference>
<dbReference type="AlphaFoldDB" id="A0A420EF02"/>
<dbReference type="Proteomes" id="UP000284395">
    <property type="component" value="Unassembled WGS sequence"/>
</dbReference>
<proteinExistence type="predicted"/>
<evidence type="ECO:0008006" key="4">
    <source>
        <dbReference type="Google" id="ProtNLM"/>
    </source>
</evidence>
<organism evidence="2 3">
    <name type="scientific">Altericroceibacterium spongiae</name>
    <dbReference type="NCBI Taxonomy" id="2320269"/>
    <lineage>
        <taxon>Bacteria</taxon>
        <taxon>Pseudomonadati</taxon>
        <taxon>Pseudomonadota</taxon>
        <taxon>Alphaproteobacteria</taxon>
        <taxon>Sphingomonadales</taxon>
        <taxon>Erythrobacteraceae</taxon>
        <taxon>Altericroceibacterium</taxon>
    </lineage>
</organism>
<dbReference type="Pfam" id="PF09997">
    <property type="entry name" value="DUF2238"/>
    <property type="match status" value="1"/>
</dbReference>
<name>A0A420EF02_9SPHN</name>
<feature type="transmembrane region" description="Helical" evidence="1">
    <location>
        <begin position="20"/>
        <end position="40"/>
    </location>
</feature>
<evidence type="ECO:0000313" key="2">
    <source>
        <dbReference type="EMBL" id="RKF19253.1"/>
    </source>
</evidence>
<sequence length="234" mass="26530">MAEDTERPTPSLSGWTSTRLYKVVLAIVLVVMLGELGTLIHQQRWMHVFLVAAIIPIMASPVLGGSRIPVKLPTEIQIFSALFIFASIFLGEVQDFYNRIWWWDIALHTTSGVLLGLLGFIILYLLNENDVVDVRMRPSFVALFAFFFAVCMGAIWEIVEFTIDQLFGTTMQKPMLGDPSGLTDTMWDLIVDTLGAAVACLTGWRYMYRARRDGGDSWVKRFARKYPDYFGQVD</sequence>
<dbReference type="OrthoDB" id="4966203at2"/>
<dbReference type="RefSeq" id="WP_120325194.1">
    <property type="nucleotide sequence ID" value="NZ_RAPF01000006.1"/>
</dbReference>
<dbReference type="InterPro" id="IPR014509">
    <property type="entry name" value="YjdF-like"/>
</dbReference>
<keyword evidence="3" id="KW-1185">Reference proteome</keyword>
<keyword evidence="1" id="KW-0812">Transmembrane</keyword>
<accession>A0A420EF02</accession>
<feature type="transmembrane region" description="Helical" evidence="1">
    <location>
        <begin position="138"/>
        <end position="159"/>
    </location>
</feature>
<feature type="transmembrane region" description="Helical" evidence="1">
    <location>
        <begin position="185"/>
        <end position="204"/>
    </location>
</feature>
<evidence type="ECO:0000313" key="3">
    <source>
        <dbReference type="Proteomes" id="UP000284395"/>
    </source>
</evidence>
<protein>
    <recommendedName>
        <fullName evidence="4">DUF2238 domain-containing protein</fullName>
    </recommendedName>
</protein>
<evidence type="ECO:0000256" key="1">
    <source>
        <dbReference type="SAM" id="Phobius"/>
    </source>
</evidence>